<dbReference type="Pfam" id="PF00188">
    <property type="entry name" value="CAP"/>
    <property type="match status" value="1"/>
</dbReference>
<gene>
    <name evidence="4" type="ORF">HGRIS_007706</name>
</gene>
<reference evidence="5" key="1">
    <citation type="submission" date="2024-06" db="EMBL/GenBank/DDBJ databases">
        <title>Multi-omics analyses provide insights into the biosynthesis of the anticancer antibiotic pleurotin in Hohenbuehelia grisea.</title>
        <authorList>
            <person name="Weaver J.A."/>
            <person name="Alberti F."/>
        </authorList>
    </citation>
    <scope>NUCLEOTIDE SEQUENCE [LARGE SCALE GENOMIC DNA]</scope>
    <source>
        <strain evidence="5">T-177</strain>
    </source>
</reference>
<protein>
    <recommendedName>
        <fullName evidence="3">SCP domain-containing protein</fullName>
    </recommendedName>
</protein>
<feature type="domain" description="SCP" evidence="3">
    <location>
        <begin position="261"/>
        <end position="393"/>
    </location>
</feature>
<feature type="region of interest" description="Disordered" evidence="1">
    <location>
        <begin position="82"/>
        <end position="263"/>
    </location>
</feature>
<dbReference type="InterPro" id="IPR001283">
    <property type="entry name" value="CRISP-related"/>
</dbReference>
<dbReference type="PANTHER" id="PTHR10334">
    <property type="entry name" value="CYSTEINE-RICH SECRETORY PROTEIN-RELATED"/>
    <property type="match status" value="1"/>
</dbReference>
<keyword evidence="5" id="KW-1185">Reference proteome</keyword>
<dbReference type="InterPro" id="IPR014044">
    <property type="entry name" value="CAP_dom"/>
</dbReference>
<evidence type="ECO:0000256" key="2">
    <source>
        <dbReference type="SAM" id="SignalP"/>
    </source>
</evidence>
<dbReference type="SUPFAM" id="SSF55797">
    <property type="entry name" value="PR-1-like"/>
    <property type="match status" value="1"/>
</dbReference>
<accession>A0ABR3J5Q0</accession>
<dbReference type="InterPro" id="IPR035940">
    <property type="entry name" value="CAP_sf"/>
</dbReference>
<organism evidence="4 5">
    <name type="scientific">Hohenbuehelia grisea</name>
    <dbReference type="NCBI Taxonomy" id="104357"/>
    <lineage>
        <taxon>Eukaryota</taxon>
        <taxon>Fungi</taxon>
        <taxon>Dikarya</taxon>
        <taxon>Basidiomycota</taxon>
        <taxon>Agaricomycotina</taxon>
        <taxon>Agaricomycetes</taxon>
        <taxon>Agaricomycetidae</taxon>
        <taxon>Agaricales</taxon>
        <taxon>Pleurotineae</taxon>
        <taxon>Pleurotaceae</taxon>
        <taxon>Hohenbuehelia</taxon>
    </lineage>
</organism>
<feature type="signal peptide" evidence="2">
    <location>
        <begin position="1"/>
        <end position="23"/>
    </location>
</feature>
<evidence type="ECO:0000313" key="4">
    <source>
        <dbReference type="EMBL" id="KAL0950954.1"/>
    </source>
</evidence>
<keyword evidence="2" id="KW-0732">Signal</keyword>
<dbReference type="Gene3D" id="3.40.33.10">
    <property type="entry name" value="CAP"/>
    <property type="match status" value="1"/>
</dbReference>
<feature type="compositionally biased region" description="Low complexity" evidence="1">
    <location>
        <begin position="164"/>
        <end position="261"/>
    </location>
</feature>
<sequence>MSRLASLWFAFVVLASIHPLALAGPACARRHYQTDNCVQLCKSKWGFPGRMMGSNPWGVVMAKPSKSNGDIWDQALANACGKASIGSSDKSGPNVSGSISTGSSSPGSSNPGSDTPSDAPESSAPSFPSSTSSTSSSSVSSTSTTSTSSSTPSPEPTTSERKTATSTSTSASAQSTDGKSSASSSANSSSNSNDSSRGSNASASANSSSSSNGGQSSASSSSSSSSSSNGGNASANANASSNSSGGSSSASSSASASSNSGDQGRYLAAHNSFRARHGAGALTWSDQLAGKAQEWANNCKFEHSGGSLGPFGENLAAGTGDSYNIESAIKSWTDESKDYNPSNPNPSHFTQVVWKGSTQLGCAMAQCDGIFASSFGKAKFFVCEYSAQGNVIGQFAQNVQA</sequence>
<evidence type="ECO:0000256" key="1">
    <source>
        <dbReference type="SAM" id="MobiDB-lite"/>
    </source>
</evidence>
<proteinExistence type="predicted"/>
<comment type="caution">
    <text evidence="4">The sequence shown here is derived from an EMBL/GenBank/DDBJ whole genome shotgun (WGS) entry which is preliminary data.</text>
</comment>
<evidence type="ECO:0000313" key="5">
    <source>
        <dbReference type="Proteomes" id="UP001556367"/>
    </source>
</evidence>
<dbReference type="SMART" id="SM00198">
    <property type="entry name" value="SCP"/>
    <property type="match status" value="1"/>
</dbReference>
<dbReference type="EMBL" id="JASNQZ010000011">
    <property type="protein sequence ID" value="KAL0950954.1"/>
    <property type="molecule type" value="Genomic_DNA"/>
</dbReference>
<dbReference type="PRINTS" id="PR00837">
    <property type="entry name" value="V5TPXLIKE"/>
</dbReference>
<feature type="chain" id="PRO_5046738645" description="SCP domain-containing protein" evidence="2">
    <location>
        <begin position="24"/>
        <end position="401"/>
    </location>
</feature>
<feature type="compositionally biased region" description="Low complexity" evidence="1">
    <location>
        <begin position="93"/>
        <end position="152"/>
    </location>
</feature>
<dbReference type="Proteomes" id="UP001556367">
    <property type="component" value="Unassembled WGS sequence"/>
</dbReference>
<name>A0ABR3J5Q0_9AGAR</name>
<evidence type="ECO:0000259" key="3">
    <source>
        <dbReference type="SMART" id="SM00198"/>
    </source>
</evidence>